<evidence type="ECO:0000256" key="6">
    <source>
        <dbReference type="PIRNR" id="PIRNR036365"/>
    </source>
</evidence>
<dbReference type="GO" id="GO:0004222">
    <property type="term" value="F:metalloendopeptidase activity"/>
    <property type="evidence" value="ECO:0007669"/>
    <property type="project" value="UniProtKB-UniRule"/>
</dbReference>
<keyword evidence="2 6" id="KW-0964">Secreted</keyword>
<keyword evidence="8 9" id="KW-0482">Metalloprotease</keyword>
<dbReference type="GO" id="GO:0018996">
    <property type="term" value="P:molting cycle, collagen and cuticulin-based cuticle"/>
    <property type="evidence" value="ECO:0007669"/>
    <property type="project" value="InterPro"/>
</dbReference>
<evidence type="ECO:0000256" key="5">
    <source>
        <dbReference type="ARBA" id="ARBA00023180"/>
    </source>
</evidence>
<dbReference type="PROSITE" id="PS51864">
    <property type="entry name" value="ASTACIN"/>
    <property type="match status" value="1"/>
</dbReference>
<dbReference type="InterPro" id="IPR034035">
    <property type="entry name" value="Astacin-like_dom"/>
</dbReference>
<evidence type="ECO:0000256" key="4">
    <source>
        <dbReference type="ARBA" id="ARBA00023157"/>
    </source>
</evidence>
<organism evidence="12 13">
    <name type="scientific">Cylicocyclus nassatus</name>
    <name type="common">Nematode worm</name>
    <dbReference type="NCBI Taxonomy" id="53992"/>
    <lineage>
        <taxon>Eukaryota</taxon>
        <taxon>Metazoa</taxon>
        <taxon>Ecdysozoa</taxon>
        <taxon>Nematoda</taxon>
        <taxon>Chromadorea</taxon>
        <taxon>Rhabditida</taxon>
        <taxon>Rhabditina</taxon>
        <taxon>Rhabditomorpha</taxon>
        <taxon>Strongyloidea</taxon>
        <taxon>Strongylidae</taxon>
        <taxon>Cylicocyclus</taxon>
    </lineage>
</organism>
<dbReference type="SUPFAM" id="SSF55486">
    <property type="entry name" value="Metalloproteases ('zincins'), catalytic domain"/>
    <property type="match status" value="1"/>
</dbReference>
<feature type="binding site" evidence="8">
    <location>
        <position position="126"/>
    </location>
    <ligand>
        <name>Zn(2+)</name>
        <dbReference type="ChEBI" id="CHEBI:29105"/>
        <note>catalytic</note>
    </ligand>
</feature>
<evidence type="ECO:0000256" key="1">
    <source>
        <dbReference type="ARBA" id="ARBA00004613"/>
    </source>
</evidence>
<dbReference type="GO" id="GO:0006508">
    <property type="term" value="P:proteolysis"/>
    <property type="evidence" value="ECO:0007669"/>
    <property type="project" value="UniProtKB-KW"/>
</dbReference>
<evidence type="ECO:0000256" key="9">
    <source>
        <dbReference type="RuleBase" id="RU361183"/>
    </source>
</evidence>
<dbReference type="InterPro" id="IPR000859">
    <property type="entry name" value="CUB_dom"/>
</dbReference>
<evidence type="ECO:0000313" key="13">
    <source>
        <dbReference type="Proteomes" id="UP001176961"/>
    </source>
</evidence>
<dbReference type="InterPro" id="IPR001506">
    <property type="entry name" value="Peptidase_M12A"/>
</dbReference>
<evidence type="ECO:0000256" key="2">
    <source>
        <dbReference type="ARBA" id="ARBA00022525"/>
    </source>
</evidence>
<dbReference type="InterPro" id="IPR006026">
    <property type="entry name" value="Peptidase_Metallo"/>
</dbReference>
<keyword evidence="8 9" id="KW-0479">Metal-binding</keyword>
<reference evidence="12" key="1">
    <citation type="submission" date="2023-07" db="EMBL/GenBank/DDBJ databases">
        <authorList>
            <consortium name="CYATHOMIX"/>
        </authorList>
    </citation>
    <scope>NUCLEOTIDE SEQUENCE</scope>
    <source>
        <strain evidence="12">N/A</strain>
    </source>
</reference>
<dbReference type="Gene3D" id="3.40.390.10">
    <property type="entry name" value="Collagenase (Catalytic Domain)"/>
    <property type="match status" value="1"/>
</dbReference>
<keyword evidence="13" id="KW-1185">Reference proteome</keyword>
<dbReference type="GO" id="GO:0008270">
    <property type="term" value="F:zinc ion binding"/>
    <property type="evidence" value="ECO:0007669"/>
    <property type="project" value="UniProtKB-UniRule"/>
</dbReference>
<keyword evidence="8 9" id="KW-0862">Zinc</keyword>
<keyword evidence="4" id="KW-1015">Disulfide bond</keyword>
<accession>A0AA36HBX5</accession>
<proteinExistence type="predicted"/>
<evidence type="ECO:0000313" key="12">
    <source>
        <dbReference type="EMBL" id="CAJ0607362.1"/>
    </source>
</evidence>
<feature type="domain" description="CUB" evidence="10">
    <location>
        <begin position="270"/>
        <end position="389"/>
    </location>
</feature>
<dbReference type="CDD" id="cd04280">
    <property type="entry name" value="ZnMc_astacin_like"/>
    <property type="match status" value="1"/>
</dbReference>
<keyword evidence="3" id="KW-0732">Signal</keyword>
<sequence>MSDVLYQGDIVLTEEQAEELIGENFEREKRQATTKTNSKWSDGLYYSFRRDARNPKMKEIAKKGAKLWHDNTCIDMIEDATAPERVEFFEGNGCYSWVGNLHKVQELSLGGQGCHYVGTAAHELAHTLGLFHVQSRYDRDNYVTLNKGNIPPKQLNTDFNLETQRTSNNYGVPYDYGSLMHYSAYAFAKDERIPTLIPKDENYVDTMGSTMLSFYDILLMNKHYGCLDKCKSASSAKCKMGGYPNPRDCSKCICPDGYGGRLCDEKPSGCGLVLTANSRVQTLEHYFGPSGKKSDDFTKCHFWIKADRGRKVEIRLKRALSESQSNSGCAFAGVEIKPQKDQLLTGYRFCKEEGGKDKVFVSKTDTVPVIFYRSIGMVTATLEYRMSMF</sequence>
<protein>
    <recommendedName>
        <fullName evidence="6">Zinc metalloproteinase</fullName>
    </recommendedName>
</protein>
<keyword evidence="8 9" id="KW-0378">Hydrolase</keyword>
<dbReference type="AlphaFoldDB" id="A0AA36HBX5"/>
<dbReference type="Proteomes" id="UP001176961">
    <property type="component" value="Unassembled WGS sequence"/>
</dbReference>
<dbReference type="InterPro" id="IPR024079">
    <property type="entry name" value="MetalloPept_cat_dom_sf"/>
</dbReference>
<comment type="caution">
    <text evidence="12">The sequence shown here is derived from an EMBL/GenBank/DDBJ whole genome shotgun (WGS) entry which is preliminary data.</text>
</comment>
<evidence type="ECO:0000256" key="3">
    <source>
        <dbReference type="ARBA" id="ARBA00022729"/>
    </source>
</evidence>
<evidence type="ECO:0000259" key="10">
    <source>
        <dbReference type="PROSITE" id="PS01180"/>
    </source>
</evidence>
<feature type="domain" description="Peptidase M12A" evidence="11">
    <location>
        <begin position="31"/>
        <end position="231"/>
    </location>
</feature>
<feature type="binding site" evidence="8">
    <location>
        <position position="122"/>
    </location>
    <ligand>
        <name>Zn(2+)</name>
        <dbReference type="ChEBI" id="CHEBI:29105"/>
        <note>catalytic</note>
    </ligand>
</feature>
<dbReference type="PIRSF" id="PIRSF036365">
    <property type="entry name" value="Astacin_nematoda"/>
    <property type="match status" value="1"/>
</dbReference>
<dbReference type="GO" id="GO:0005576">
    <property type="term" value="C:extracellular region"/>
    <property type="evidence" value="ECO:0007669"/>
    <property type="project" value="UniProtKB-SubCell"/>
</dbReference>
<gene>
    <name evidence="12" type="ORF">CYNAS_LOCUS19345</name>
</gene>
<name>A0AA36HBX5_CYLNA</name>
<keyword evidence="8 9" id="KW-0645">Protease</keyword>
<evidence type="ECO:0000259" key="11">
    <source>
        <dbReference type="PROSITE" id="PS51864"/>
    </source>
</evidence>
<feature type="active site" evidence="8">
    <location>
        <position position="123"/>
    </location>
</feature>
<feature type="binding site" evidence="8">
    <location>
        <position position="132"/>
    </location>
    <ligand>
        <name>Zn(2+)</name>
        <dbReference type="ChEBI" id="CHEBI:29105"/>
        <note>catalytic</note>
    </ligand>
</feature>
<comment type="caution">
    <text evidence="7">Lacks conserved residue(s) required for the propagation of feature annotation.</text>
</comment>
<comment type="subcellular location">
    <subcellularLocation>
        <location evidence="1 6">Secreted</location>
    </subcellularLocation>
</comment>
<dbReference type="PROSITE" id="PS01180">
    <property type="entry name" value="CUB"/>
    <property type="match status" value="1"/>
</dbReference>
<keyword evidence="5" id="KW-0325">Glycoprotein</keyword>
<dbReference type="PANTHER" id="PTHR10127">
    <property type="entry name" value="DISCOIDIN, CUB, EGF, LAMININ , AND ZINC METALLOPROTEASE DOMAIN CONTAINING"/>
    <property type="match status" value="1"/>
</dbReference>
<evidence type="ECO:0000256" key="8">
    <source>
        <dbReference type="PROSITE-ProRule" id="PRU01211"/>
    </source>
</evidence>
<dbReference type="EMBL" id="CATQJL010000316">
    <property type="protein sequence ID" value="CAJ0607362.1"/>
    <property type="molecule type" value="Genomic_DNA"/>
</dbReference>
<comment type="cofactor">
    <cofactor evidence="8 9">
        <name>Zn(2+)</name>
        <dbReference type="ChEBI" id="CHEBI:29105"/>
    </cofactor>
    <text evidence="8 9">Binds 1 zinc ion per subunit.</text>
</comment>
<dbReference type="Pfam" id="PF01400">
    <property type="entry name" value="Astacin"/>
    <property type="match status" value="1"/>
</dbReference>
<dbReference type="PRINTS" id="PR00480">
    <property type="entry name" value="ASTACIN"/>
</dbReference>
<evidence type="ECO:0000256" key="7">
    <source>
        <dbReference type="PROSITE-ProRule" id="PRU00059"/>
    </source>
</evidence>
<dbReference type="InterPro" id="IPR017050">
    <property type="entry name" value="Metallopeptidase_nem"/>
</dbReference>
<dbReference type="SMART" id="SM00235">
    <property type="entry name" value="ZnMc"/>
    <property type="match status" value="1"/>
</dbReference>
<dbReference type="PANTHER" id="PTHR10127:SF793">
    <property type="entry name" value="ZINC METALLOPROTEINASE NAS-31"/>
    <property type="match status" value="1"/>
</dbReference>